<keyword evidence="5" id="KW-1185">Reference proteome</keyword>
<proteinExistence type="predicted"/>
<dbReference type="Gene3D" id="3.10.450.50">
    <property type="match status" value="1"/>
</dbReference>
<feature type="domain" description="SnoaL-like" evidence="1">
    <location>
        <begin position="11"/>
        <end position="98"/>
    </location>
</feature>
<dbReference type="STRING" id="342002.BST15_09675"/>
<protein>
    <submittedName>
        <fullName evidence="2">Polyketide cyclase</fullName>
    </submittedName>
</protein>
<dbReference type="Pfam" id="PF12680">
    <property type="entry name" value="SnoaL_2"/>
    <property type="match status" value="1"/>
</dbReference>
<dbReference type="EMBL" id="LASW01000038">
    <property type="protein sequence ID" value="KKB99299.1"/>
    <property type="molecule type" value="Genomic_DNA"/>
</dbReference>
<dbReference type="EMBL" id="MVHH01000015">
    <property type="protein sequence ID" value="OQZ97775.1"/>
    <property type="molecule type" value="Genomic_DNA"/>
</dbReference>
<reference evidence="4" key="1">
    <citation type="submission" date="2015-04" db="EMBL/GenBank/DDBJ databases">
        <title>Genome sequence of Mycobacterium arupense GUC1.</title>
        <authorList>
            <person name="Greninger A.L."/>
            <person name="Cunningham G."/>
            <person name="Chiu C.Y."/>
            <person name="Miller S."/>
        </authorList>
    </citation>
    <scope>NUCLEOTIDE SEQUENCE [LARGE SCALE GENOMIC DNA]</scope>
    <source>
        <strain evidence="4">GUC1</strain>
    </source>
</reference>
<dbReference type="OrthoDB" id="7064268at2"/>
<dbReference type="Proteomes" id="UP000034416">
    <property type="component" value="Unassembled WGS sequence"/>
</dbReference>
<dbReference type="InterPro" id="IPR037401">
    <property type="entry name" value="SnoaL-like"/>
</dbReference>
<gene>
    <name evidence="3" type="ORF">BST15_09675</name>
    <name evidence="2" type="ORF">WR43_10435</name>
</gene>
<organism evidence="2 4">
    <name type="scientific">Mycolicibacter arupensis</name>
    <dbReference type="NCBI Taxonomy" id="342002"/>
    <lineage>
        <taxon>Bacteria</taxon>
        <taxon>Bacillati</taxon>
        <taxon>Actinomycetota</taxon>
        <taxon>Actinomycetes</taxon>
        <taxon>Mycobacteriales</taxon>
        <taxon>Mycobacteriaceae</taxon>
        <taxon>Mycolicibacter</taxon>
    </lineage>
</organism>
<sequence>MARSPQEIFDHHLEALLAGDVEELLVDYADDSELITAAGVARGLDGIRAAFSQLSAVLADAKFQIKSQTYSGDVLLLEWSLDATGFGVDGVDTFLFGEDSIRVQTISQQPRPKN</sequence>
<reference evidence="2" key="2">
    <citation type="submission" date="2015-04" db="EMBL/GenBank/DDBJ databases">
        <title>Genome sequence of Mycobacterium arupense strain GUC1.</title>
        <authorList>
            <person name="Greninger A.L."/>
            <person name="Cunningham G."/>
            <person name="Chiu C.Y."/>
            <person name="Miller S."/>
        </authorList>
    </citation>
    <scope>NUCLEOTIDE SEQUENCE</scope>
    <source>
        <strain evidence="2">GUC1</strain>
    </source>
</reference>
<dbReference type="AlphaFoldDB" id="A0A0F5MXH6"/>
<comment type="caution">
    <text evidence="2">The sequence shown here is derived from an EMBL/GenBank/DDBJ whole genome shotgun (WGS) entry which is preliminary data.</text>
</comment>
<evidence type="ECO:0000259" key="1">
    <source>
        <dbReference type="Pfam" id="PF12680"/>
    </source>
</evidence>
<evidence type="ECO:0000313" key="3">
    <source>
        <dbReference type="EMBL" id="OQZ97775.1"/>
    </source>
</evidence>
<dbReference type="Proteomes" id="UP000192327">
    <property type="component" value="Unassembled WGS sequence"/>
</dbReference>
<evidence type="ECO:0000313" key="2">
    <source>
        <dbReference type="EMBL" id="KKB99299.1"/>
    </source>
</evidence>
<name>A0A0F5MXH6_9MYCO</name>
<evidence type="ECO:0000313" key="5">
    <source>
        <dbReference type="Proteomes" id="UP000192327"/>
    </source>
</evidence>
<dbReference type="RefSeq" id="WP_046189512.1">
    <property type="nucleotide sequence ID" value="NZ_JACKUJ010000023.1"/>
</dbReference>
<reference evidence="3 5" key="3">
    <citation type="submission" date="2016-12" db="EMBL/GenBank/DDBJ databases">
        <title>The new phylogeny of genus Mycobacterium.</title>
        <authorList>
            <person name="Tortoli E."/>
            <person name="Trovato A."/>
            <person name="Cirillo D.M."/>
        </authorList>
    </citation>
    <scope>NUCLEOTIDE SEQUENCE [LARGE SCALE GENOMIC DNA]</scope>
    <source>
        <strain evidence="3 5">DSM 44942</strain>
    </source>
</reference>
<dbReference type="PATRIC" id="fig|342002.3.peg.3094"/>
<dbReference type="InterPro" id="IPR032710">
    <property type="entry name" value="NTF2-like_dom_sf"/>
</dbReference>
<accession>A0A0F5MXH6</accession>
<dbReference type="SUPFAM" id="SSF54427">
    <property type="entry name" value="NTF2-like"/>
    <property type="match status" value="1"/>
</dbReference>
<evidence type="ECO:0000313" key="4">
    <source>
        <dbReference type="Proteomes" id="UP000034416"/>
    </source>
</evidence>